<name>A0ABX8R0X9_9ACTN</name>
<proteinExistence type="predicted"/>
<organism evidence="1 2">
    <name type="scientific">Actinomadura graeca</name>
    <dbReference type="NCBI Taxonomy" id="2750812"/>
    <lineage>
        <taxon>Bacteria</taxon>
        <taxon>Bacillati</taxon>
        <taxon>Actinomycetota</taxon>
        <taxon>Actinomycetes</taxon>
        <taxon>Streptosporangiales</taxon>
        <taxon>Thermomonosporaceae</taxon>
        <taxon>Actinomadura</taxon>
    </lineage>
</organism>
<accession>A0ABX8R0X9</accession>
<evidence type="ECO:0000313" key="1">
    <source>
        <dbReference type="EMBL" id="QXJ24719.1"/>
    </source>
</evidence>
<dbReference type="EMBL" id="CP059572">
    <property type="protein sequence ID" value="QXJ24719.1"/>
    <property type="molecule type" value="Genomic_DNA"/>
</dbReference>
<dbReference type="RefSeq" id="WP_231330610.1">
    <property type="nucleotide sequence ID" value="NZ_CP059572.1"/>
</dbReference>
<dbReference type="Proteomes" id="UP001049518">
    <property type="component" value="Chromosome"/>
</dbReference>
<keyword evidence="2" id="KW-1185">Reference proteome</keyword>
<reference evidence="1" key="1">
    <citation type="submission" date="2020-07" db="EMBL/GenBank/DDBJ databases">
        <authorList>
            <person name="Tarantini F.S."/>
            <person name="Hong K.W."/>
            <person name="Chan K.G."/>
        </authorList>
    </citation>
    <scope>NUCLEOTIDE SEQUENCE</scope>
    <source>
        <strain evidence="1">32-07</strain>
    </source>
</reference>
<sequence length="50" mass="5526">MTEVLPARQYRFGDLSGCAREIIAHHEERLAEVAALPSDSPFALGISPRF</sequence>
<evidence type="ECO:0000313" key="2">
    <source>
        <dbReference type="Proteomes" id="UP001049518"/>
    </source>
</evidence>
<gene>
    <name evidence="1" type="ORF">AGRA3207_006101</name>
</gene>
<protein>
    <submittedName>
        <fullName evidence="1">Uncharacterized protein</fullName>
    </submittedName>
</protein>